<sequence length="186" mass="20328">MEKTEREKMVAGELSCFYDPELVELRQRARVLVAELQGTYNNDSERIRITKELFGTADDTTYLERNVFLNYGINTHVGKNFYMNANCVILDNGRVDIGDSVMFGPCVQLYTVTHPLETDLRKAGFDSTKPIKIGNGVWVGGGAIILPGVTIGDNAVIGSGAVVTKDVPADVLVVGNPAKIVKHIKN</sequence>
<protein>
    <recommendedName>
        <fullName evidence="4">Maltose/galactoside acetyltransferase domain-containing protein</fullName>
    </recommendedName>
</protein>
<dbReference type="PANTHER" id="PTHR23416">
    <property type="entry name" value="SIALIC ACID SYNTHASE-RELATED"/>
    <property type="match status" value="1"/>
</dbReference>
<name>A0A2T9Z068_9FUNG</name>
<dbReference type="InterPro" id="IPR051159">
    <property type="entry name" value="Hexapeptide_acetyltransf"/>
</dbReference>
<dbReference type="Pfam" id="PF12464">
    <property type="entry name" value="Mac"/>
    <property type="match status" value="1"/>
</dbReference>
<accession>A0A2T9Z068</accession>
<evidence type="ECO:0000256" key="1">
    <source>
        <dbReference type="ARBA" id="ARBA00007274"/>
    </source>
</evidence>
<dbReference type="STRING" id="61424.A0A2T9Z068"/>
<dbReference type="Gene3D" id="2.160.10.10">
    <property type="entry name" value="Hexapeptide repeat proteins"/>
    <property type="match status" value="1"/>
</dbReference>
<dbReference type="InterPro" id="IPR018357">
    <property type="entry name" value="Hexapep_transf_CS"/>
</dbReference>
<dbReference type="InterPro" id="IPR024688">
    <property type="entry name" value="Mac_dom"/>
</dbReference>
<dbReference type="GO" id="GO:0005829">
    <property type="term" value="C:cytosol"/>
    <property type="evidence" value="ECO:0007669"/>
    <property type="project" value="TreeGrafter"/>
</dbReference>
<evidence type="ECO:0000256" key="2">
    <source>
        <dbReference type="ARBA" id="ARBA00022679"/>
    </source>
</evidence>
<evidence type="ECO:0000313" key="5">
    <source>
        <dbReference type="EMBL" id="PVU97990.1"/>
    </source>
</evidence>
<dbReference type="InterPro" id="IPR001451">
    <property type="entry name" value="Hexapep"/>
</dbReference>
<evidence type="ECO:0000313" key="6">
    <source>
        <dbReference type="Proteomes" id="UP000245699"/>
    </source>
</evidence>
<gene>
    <name evidence="5" type="ORF">BB559_001824</name>
</gene>
<dbReference type="InterPro" id="IPR011004">
    <property type="entry name" value="Trimer_LpxA-like_sf"/>
</dbReference>
<dbReference type="SUPFAM" id="SSF51161">
    <property type="entry name" value="Trimeric LpxA-like enzymes"/>
    <property type="match status" value="1"/>
</dbReference>
<dbReference type="AlphaFoldDB" id="A0A2T9Z068"/>
<dbReference type="GO" id="GO:0008374">
    <property type="term" value="F:O-acyltransferase activity"/>
    <property type="evidence" value="ECO:0007669"/>
    <property type="project" value="TreeGrafter"/>
</dbReference>
<dbReference type="CDD" id="cd03357">
    <property type="entry name" value="LbH_MAT_GAT"/>
    <property type="match status" value="1"/>
</dbReference>
<organism evidence="5 6">
    <name type="scientific">Furculomyces boomerangus</name>
    <dbReference type="NCBI Taxonomy" id="61424"/>
    <lineage>
        <taxon>Eukaryota</taxon>
        <taxon>Fungi</taxon>
        <taxon>Fungi incertae sedis</taxon>
        <taxon>Zoopagomycota</taxon>
        <taxon>Kickxellomycotina</taxon>
        <taxon>Harpellomycetes</taxon>
        <taxon>Harpellales</taxon>
        <taxon>Harpellaceae</taxon>
        <taxon>Furculomyces</taxon>
    </lineage>
</organism>
<dbReference type="PANTHER" id="PTHR23416:SF23">
    <property type="entry name" value="ACETYLTRANSFERASE C18B11.09C-RELATED"/>
    <property type="match status" value="1"/>
</dbReference>
<keyword evidence="6" id="KW-1185">Reference proteome</keyword>
<dbReference type="Proteomes" id="UP000245699">
    <property type="component" value="Unassembled WGS sequence"/>
</dbReference>
<evidence type="ECO:0000259" key="4">
    <source>
        <dbReference type="SMART" id="SM01266"/>
    </source>
</evidence>
<dbReference type="PROSITE" id="PS00101">
    <property type="entry name" value="HEXAPEP_TRANSFERASES"/>
    <property type="match status" value="1"/>
</dbReference>
<dbReference type="FunFam" id="2.160.10.10:FF:000025">
    <property type="entry name" value="Hexapeptide-repeat containing-acetyltransferase"/>
    <property type="match status" value="1"/>
</dbReference>
<proteinExistence type="inferred from homology"/>
<evidence type="ECO:0000256" key="3">
    <source>
        <dbReference type="ARBA" id="ARBA00023315"/>
    </source>
</evidence>
<keyword evidence="2" id="KW-0808">Transferase</keyword>
<dbReference type="EMBL" id="MBFT01000092">
    <property type="protein sequence ID" value="PVU97990.1"/>
    <property type="molecule type" value="Genomic_DNA"/>
</dbReference>
<comment type="similarity">
    <text evidence="1">Belongs to the transferase hexapeptide repeat family.</text>
</comment>
<feature type="domain" description="Maltose/galactoside acetyltransferase" evidence="4">
    <location>
        <begin position="6"/>
        <end position="59"/>
    </location>
</feature>
<dbReference type="OrthoDB" id="25818at2759"/>
<reference evidence="5 6" key="1">
    <citation type="journal article" date="2018" name="MBio">
        <title>Comparative Genomics Reveals the Core Gene Toolbox for the Fungus-Insect Symbiosis.</title>
        <authorList>
            <person name="Wang Y."/>
            <person name="Stata M."/>
            <person name="Wang W."/>
            <person name="Stajich J.E."/>
            <person name="White M.M."/>
            <person name="Moncalvo J.M."/>
        </authorList>
    </citation>
    <scope>NUCLEOTIDE SEQUENCE [LARGE SCALE GENOMIC DNA]</scope>
    <source>
        <strain evidence="5 6">AUS-77-4</strain>
    </source>
</reference>
<dbReference type="SMART" id="SM01266">
    <property type="entry name" value="Mac"/>
    <property type="match status" value="1"/>
</dbReference>
<dbReference type="GO" id="GO:0016407">
    <property type="term" value="F:acetyltransferase activity"/>
    <property type="evidence" value="ECO:0007669"/>
    <property type="project" value="InterPro"/>
</dbReference>
<comment type="caution">
    <text evidence="5">The sequence shown here is derived from an EMBL/GenBank/DDBJ whole genome shotgun (WGS) entry which is preliminary data.</text>
</comment>
<keyword evidence="3" id="KW-0012">Acyltransferase</keyword>
<dbReference type="Pfam" id="PF00132">
    <property type="entry name" value="Hexapep"/>
    <property type="match status" value="1"/>
</dbReference>